<sequence length="305" mass="32576">MKAAICTGYGSPDLVKVMEVPKPTVKKGELMIKVMASAVNSGDARVRGLVASPILRIGLRLALGIKKPRKAILGVALAGEIVEIGEGVNQFKVGDQIFAMTGMRFGGHGQYAVLSEKSAMALKPKSALYEEAAVLPFGGTTALHFLRKAGLQDGNQVMIYGASGAVGTSAVQLANVLGAEVTAVCSDRHNAVVSELGANEILDYRRVDISKLDVRYDIIFDAVGKIKKNEVKHLLKPNGRFISVAGYGVASEKKVDLQLLAQLFDEGKLKAVIDRSFPLEEIASAYRYVDQGVKTGNVAIRINHV</sequence>
<dbReference type="Pfam" id="PF08240">
    <property type="entry name" value="ADH_N"/>
    <property type="match status" value="1"/>
</dbReference>
<dbReference type="Gene3D" id="3.90.180.10">
    <property type="entry name" value="Medium-chain alcohol dehydrogenases, catalytic domain"/>
    <property type="match status" value="1"/>
</dbReference>
<dbReference type="SUPFAM" id="SSF51735">
    <property type="entry name" value="NAD(P)-binding Rossmann-fold domains"/>
    <property type="match status" value="1"/>
</dbReference>
<dbReference type="Proteomes" id="UP001158045">
    <property type="component" value="Unassembled WGS sequence"/>
</dbReference>
<evidence type="ECO:0000313" key="3">
    <source>
        <dbReference type="Proteomes" id="UP001158045"/>
    </source>
</evidence>
<dbReference type="InterPro" id="IPR020843">
    <property type="entry name" value="ER"/>
</dbReference>
<protein>
    <submittedName>
        <fullName evidence="2">NAD(P)-dependent alcohol dehydrogenase</fullName>
    </submittedName>
</protein>
<evidence type="ECO:0000313" key="2">
    <source>
        <dbReference type="EMBL" id="MDH8678112.1"/>
    </source>
</evidence>
<dbReference type="SUPFAM" id="SSF50129">
    <property type="entry name" value="GroES-like"/>
    <property type="match status" value="1"/>
</dbReference>
<dbReference type="InterPro" id="IPR052733">
    <property type="entry name" value="Chloroplast_QOR"/>
</dbReference>
<dbReference type="Pfam" id="PF00107">
    <property type="entry name" value="ADH_zinc_N"/>
    <property type="match status" value="1"/>
</dbReference>
<dbReference type="InterPro" id="IPR036291">
    <property type="entry name" value="NAD(P)-bd_dom_sf"/>
</dbReference>
<dbReference type="InterPro" id="IPR011032">
    <property type="entry name" value="GroES-like_sf"/>
</dbReference>
<accession>A0ABT6NCG1</accession>
<dbReference type="PANTHER" id="PTHR44013:SF1">
    <property type="entry name" value="ZINC-TYPE ALCOHOL DEHYDROGENASE-LIKE PROTEIN C16A3.02C"/>
    <property type="match status" value="1"/>
</dbReference>
<dbReference type="InterPro" id="IPR013154">
    <property type="entry name" value="ADH-like_N"/>
</dbReference>
<dbReference type="SMART" id="SM00829">
    <property type="entry name" value="PKS_ER"/>
    <property type="match status" value="1"/>
</dbReference>
<gene>
    <name evidence="2" type="ORF">QE109_08130</name>
</gene>
<name>A0ABT6NCG1_9FIRM</name>
<dbReference type="EMBL" id="JARYZI010000004">
    <property type="protein sequence ID" value="MDH8678112.1"/>
    <property type="molecule type" value="Genomic_DNA"/>
</dbReference>
<evidence type="ECO:0000259" key="1">
    <source>
        <dbReference type="SMART" id="SM00829"/>
    </source>
</evidence>
<organism evidence="2 3">
    <name type="scientific">Fusibacter bizertensis</name>
    <dbReference type="NCBI Taxonomy" id="1488331"/>
    <lineage>
        <taxon>Bacteria</taxon>
        <taxon>Bacillati</taxon>
        <taxon>Bacillota</taxon>
        <taxon>Clostridia</taxon>
        <taxon>Eubacteriales</taxon>
        <taxon>Eubacteriales Family XII. Incertae Sedis</taxon>
        <taxon>Fusibacter</taxon>
    </lineage>
</organism>
<comment type="caution">
    <text evidence="2">The sequence shown here is derived from an EMBL/GenBank/DDBJ whole genome shotgun (WGS) entry which is preliminary data.</text>
</comment>
<proteinExistence type="predicted"/>
<dbReference type="Gene3D" id="3.40.50.720">
    <property type="entry name" value="NAD(P)-binding Rossmann-like Domain"/>
    <property type="match status" value="1"/>
</dbReference>
<dbReference type="PANTHER" id="PTHR44013">
    <property type="entry name" value="ZINC-TYPE ALCOHOL DEHYDROGENASE-LIKE PROTEIN C16A3.02C"/>
    <property type="match status" value="1"/>
</dbReference>
<reference evidence="2 3" key="1">
    <citation type="submission" date="2023-04" db="EMBL/GenBank/DDBJ databases">
        <title>Fusibacter bizertensis strain WBS, isolated from littoral bottom sediments of the Arctic seas - biochemical and genomic analysis.</title>
        <authorList>
            <person name="Brioukhanov A.L."/>
        </authorList>
    </citation>
    <scope>NUCLEOTIDE SEQUENCE [LARGE SCALE GENOMIC DNA]</scope>
    <source>
        <strain evidence="2 3">WBS</strain>
    </source>
</reference>
<dbReference type="RefSeq" id="WP_281093939.1">
    <property type="nucleotide sequence ID" value="NZ_JARYZI010000004.1"/>
</dbReference>
<keyword evidence="3" id="KW-1185">Reference proteome</keyword>
<feature type="domain" description="Enoyl reductase (ER)" evidence="1">
    <location>
        <begin position="10"/>
        <end position="300"/>
    </location>
</feature>
<dbReference type="InterPro" id="IPR013149">
    <property type="entry name" value="ADH-like_C"/>
</dbReference>
<dbReference type="CDD" id="cd08267">
    <property type="entry name" value="MDR1"/>
    <property type="match status" value="1"/>
</dbReference>